<feature type="repeat" description="ANK" evidence="3">
    <location>
        <begin position="225"/>
        <end position="257"/>
    </location>
</feature>
<keyword evidence="2 3" id="KW-0040">ANK repeat</keyword>
<reference evidence="5" key="1">
    <citation type="submission" date="2021-08" db="EMBL/GenBank/DDBJ databases">
        <title>WGS assembly of Ceratopteris richardii.</title>
        <authorList>
            <person name="Marchant D.B."/>
            <person name="Chen G."/>
            <person name="Jenkins J."/>
            <person name="Shu S."/>
            <person name="Leebens-Mack J."/>
            <person name="Grimwood J."/>
            <person name="Schmutz J."/>
            <person name="Soltis P."/>
            <person name="Soltis D."/>
            <person name="Chen Z.-H."/>
        </authorList>
    </citation>
    <scope>NUCLEOTIDE SEQUENCE</scope>
    <source>
        <strain evidence="5">Whitten #5841</strain>
        <tissue evidence="5">Leaf</tissue>
    </source>
</reference>
<proteinExistence type="predicted"/>
<dbReference type="SMART" id="SM00248">
    <property type="entry name" value="ANK"/>
    <property type="match status" value="3"/>
</dbReference>
<dbReference type="PANTHER" id="PTHR24203:SF45">
    <property type="entry name" value="ANKYRIN REPEAT DOMAIN 6"/>
    <property type="match status" value="1"/>
</dbReference>
<sequence>MSSDEDATKTQANVYKAADGPSTEREQGERVAVLNNAGNPFDFSEISGLLNDPKIQELAQQIARDPSFRNMAGELQHAIRPGLQNLPQGDSAEYFKTMQQVMNDPQFLNMAEKLSSTLMQDPASASILQTLRDSEQNLKDVEQSSEKEKGRGQARNHVNLMPIVEEIERDGPSALMKYIDDPQVLNELENILGFSITEDLAFSNELDSVSPSGTLLAENAREINKESLVVHIAASAGDAEELKTLLKNGADKNEKDAEGRVALHLACGYGAIDCSEVLLEAGVPVDSQDTNNNTALHYASGYGKRDCVELLLNYGASVCIISKIFRWLTGSAPLQNKEQIARKYGAVLMQFIQPNLTT</sequence>
<evidence type="ECO:0000256" key="3">
    <source>
        <dbReference type="PROSITE-ProRule" id="PRU00023"/>
    </source>
</evidence>
<dbReference type="Pfam" id="PF12796">
    <property type="entry name" value="Ank_2"/>
    <property type="match status" value="1"/>
</dbReference>
<keyword evidence="6" id="KW-1185">Reference proteome</keyword>
<feature type="compositionally biased region" description="Polar residues" evidence="4">
    <location>
        <begin position="1"/>
        <end position="13"/>
    </location>
</feature>
<comment type="caution">
    <text evidence="5">The sequence shown here is derived from an EMBL/GenBank/DDBJ whole genome shotgun (WGS) entry which is preliminary data.</text>
</comment>
<dbReference type="Proteomes" id="UP000825935">
    <property type="component" value="Chromosome 34"/>
</dbReference>
<gene>
    <name evidence="5" type="ORF">KP509_34G072500</name>
</gene>
<evidence type="ECO:0008006" key="7">
    <source>
        <dbReference type="Google" id="ProtNLM"/>
    </source>
</evidence>
<dbReference type="InterPro" id="IPR002110">
    <property type="entry name" value="Ankyrin_rpt"/>
</dbReference>
<name>A0A8T2QLZ2_CERRI</name>
<dbReference type="EMBL" id="CM035439">
    <property type="protein sequence ID" value="KAH7284836.1"/>
    <property type="molecule type" value="Genomic_DNA"/>
</dbReference>
<dbReference type="PANTHER" id="PTHR24203">
    <property type="entry name" value="ANKYRIN REPEAT FAMILY PROTEIN"/>
    <property type="match status" value="1"/>
</dbReference>
<organism evidence="5 6">
    <name type="scientific">Ceratopteris richardii</name>
    <name type="common">Triangle waterfern</name>
    <dbReference type="NCBI Taxonomy" id="49495"/>
    <lineage>
        <taxon>Eukaryota</taxon>
        <taxon>Viridiplantae</taxon>
        <taxon>Streptophyta</taxon>
        <taxon>Embryophyta</taxon>
        <taxon>Tracheophyta</taxon>
        <taxon>Polypodiopsida</taxon>
        <taxon>Polypodiidae</taxon>
        <taxon>Polypodiales</taxon>
        <taxon>Pteridineae</taxon>
        <taxon>Pteridaceae</taxon>
        <taxon>Parkerioideae</taxon>
        <taxon>Ceratopteris</taxon>
    </lineage>
</organism>
<dbReference type="PROSITE" id="PS50088">
    <property type="entry name" value="ANK_REPEAT"/>
    <property type="match status" value="3"/>
</dbReference>
<evidence type="ECO:0000313" key="6">
    <source>
        <dbReference type="Proteomes" id="UP000825935"/>
    </source>
</evidence>
<dbReference type="AlphaFoldDB" id="A0A8T2QLZ2"/>
<protein>
    <recommendedName>
        <fullName evidence="7">STI1/HOP DP domain-containing protein</fullName>
    </recommendedName>
</protein>
<dbReference type="PROSITE" id="PS50297">
    <property type="entry name" value="ANK_REP_REGION"/>
    <property type="match status" value="3"/>
</dbReference>
<feature type="region of interest" description="Disordered" evidence="4">
    <location>
        <begin position="1"/>
        <end position="28"/>
    </location>
</feature>
<dbReference type="SUPFAM" id="SSF48403">
    <property type="entry name" value="Ankyrin repeat"/>
    <property type="match status" value="1"/>
</dbReference>
<keyword evidence="1" id="KW-0677">Repeat</keyword>
<feature type="repeat" description="ANK" evidence="3">
    <location>
        <begin position="291"/>
        <end position="323"/>
    </location>
</feature>
<evidence type="ECO:0000256" key="2">
    <source>
        <dbReference type="ARBA" id="ARBA00023043"/>
    </source>
</evidence>
<dbReference type="Gene3D" id="1.25.40.20">
    <property type="entry name" value="Ankyrin repeat-containing domain"/>
    <property type="match status" value="2"/>
</dbReference>
<evidence type="ECO:0000313" key="5">
    <source>
        <dbReference type="EMBL" id="KAH7284836.1"/>
    </source>
</evidence>
<evidence type="ECO:0000256" key="1">
    <source>
        <dbReference type="ARBA" id="ARBA00022737"/>
    </source>
</evidence>
<dbReference type="OrthoDB" id="341259at2759"/>
<feature type="repeat" description="ANK" evidence="3">
    <location>
        <begin position="258"/>
        <end position="290"/>
    </location>
</feature>
<dbReference type="InterPro" id="IPR036770">
    <property type="entry name" value="Ankyrin_rpt-contain_sf"/>
</dbReference>
<accession>A0A8T2QLZ2</accession>
<evidence type="ECO:0000256" key="4">
    <source>
        <dbReference type="SAM" id="MobiDB-lite"/>
    </source>
</evidence>